<evidence type="ECO:0000256" key="4">
    <source>
        <dbReference type="ARBA" id="ARBA00022692"/>
    </source>
</evidence>
<protein>
    <recommendedName>
        <fullName evidence="9">Ammonium transporter AmtB-like domain-containing protein</fullName>
    </recommendedName>
</protein>
<evidence type="ECO:0000313" key="10">
    <source>
        <dbReference type="EMBL" id="ODQ56900.1"/>
    </source>
</evidence>
<dbReference type="Proteomes" id="UP000094112">
    <property type="component" value="Unassembled WGS sequence"/>
</dbReference>
<evidence type="ECO:0000256" key="1">
    <source>
        <dbReference type="ARBA" id="ARBA00004141"/>
    </source>
</evidence>
<keyword evidence="4 8" id="KW-0812">Transmembrane</keyword>
<gene>
    <name evidence="10" type="ORF">WICANDRAFT_98145</name>
</gene>
<keyword evidence="11" id="KW-1185">Reference proteome</keyword>
<dbReference type="InterPro" id="IPR029020">
    <property type="entry name" value="Ammonium/urea_transptr"/>
</dbReference>
<evidence type="ECO:0000256" key="6">
    <source>
        <dbReference type="ARBA" id="ARBA00023136"/>
    </source>
</evidence>
<feature type="transmembrane region" description="Helical" evidence="8">
    <location>
        <begin position="23"/>
        <end position="44"/>
    </location>
</feature>
<evidence type="ECO:0000256" key="3">
    <source>
        <dbReference type="ARBA" id="ARBA00022448"/>
    </source>
</evidence>
<feature type="transmembrane region" description="Helical" evidence="8">
    <location>
        <begin position="56"/>
        <end position="79"/>
    </location>
</feature>
<sequence length="476" mass="51809">MSLFKRVIENYDEEVASLVPADMAYVAVATVMILVITPGIALFYGGMLRGKNFMTLIIQSYMVTSLITIQFYLFGFSLACSTTSSSVIMGNFTFGALKNVSAGPLAEGGTIPAILTFTFNAIFAVCTVQIFLGAISERGRLLPSLVLGFVWCTLCYCPFAYWTWSANGWLYKLGSLDFAGGGPVHVSSGTASLAYSFFLGRRKGWIDGKPPKFKPYSPVLSFIGSLLIYFPWLFFNSGTLTTITTPRTLYILTNTHLAASFAMATFVFYDYAVTKKWSIQAAAEGLIVGLVFATPACGWLAPWAIVVGSIFTALVCRSTYNIHAWMGIDDTSHSFNVHALGGVLGSLCTGVFASPNIAAMDGVTEIEGGWIFHHWKQVGYQLAGDAAIISWTFIMTYALCFIIDKIPGLKMRVSEEAEEMGLDLYEMAETADPFIKGFEDNSHVEYLTGEQAGSSNSNLSNNIELGDVKRPVPAEV</sequence>
<feature type="domain" description="Ammonium transporter AmtB-like" evidence="9">
    <location>
        <begin position="27"/>
        <end position="431"/>
    </location>
</feature>
<comment type="similarity">
    <text evidence="2">Belongs to the ammonia transporter channel (TC 1.A.11.2) family.</text>
</comment>
<dbReference type="RefSeq" id="XP_019036107.1">
    <property type="nucleotide sequence ID" value="XM_019186634.1"/>
</dbReference>
<accession>A0A1E3NV36</accession>
<dbReference type="GO" id="GO:0008519">
    <property type="term" value="F:ammonium channel activity"/>
    <property type="evidence" value="ECO:0007669"/>
    <property type="project" value="EnsemblFungi"/>
</dbReference>
<feature type="transmembrane region" description="Helical" evidence="8">
    <location>
        <begin position="255"/>
        <end position="273"/>
    </location>
</feature>
<dbReference type="PANTHER" id="PTHR43029">
    <property type="entry name" value="AMMONIUM TRANSPORTER MEP2"/>
    <property type="match status" value="1"/>
</dbReference>
<organism evidence="10 11">
    <name type="scientific">Wickerhamomyces anomalus (strain ATCC 58044 / CBS 1984 / NCYC 433 / NRRL Y-366-8)</name>
    <name type="common">Yeast</name>
    <name type="synonym">Hansenula anomala</name>
    <dbReference type="NCBI Taxonomy" id="683960"/>
    <lineage>
        <taxon>Eukaryota</taxon>
        <taxon>Fungi</taxon>
        <taxon>Dikarya</taxon>
        <taxon>Ascomycota</taxon>
        <taxon>Saccharomycotina</taxon>
        <taxon>Saccharomycetes</taxon>
        <taxon>Phaffomycetales</taxon>
        <taxon>Wickerhamomycetaceae</taxon>
        <taxon>Wickerhamomyces</taxon>
    </lineage>
</organism>
<feature type="transmembrane region" description="Helical" evidence="8">
    <location>
        <begin position="213"/>
        <end position="235"/>
    </location>
</feature>
<dbReference type="InterPro" id="IPR024041">
    <property type="entry name" value="NH4_transpt_AmtB-like_dom"/>
</dbReference>
<dbReference type="InterPro" id="IPR018047">
    <property type="entry name" value="Ammonium_transpt_CS"/>
</dbReference>
<feature type="transmembrane region" description="Helical" evidence="8">
    <location>
        <begin position="382"/>
        <end position="403"/>
    </location>
</feature>
<dbReference type="PANTHER" id="PTHR43029:SF3">
    <property type="entry name" value="AMMONIUM TRANSPORTER 3"/>
    <property type="match status" value="1"/>
</dbReference>
<dbReference type="Gene3D" id="1.10.3430.10">
    <property type="entry name" value="Ammonium transporter AmtB like domains"/>
    <property type="match status" value="1"/>
</dbReference>
<feature type="transmembrane region" description="Helical" evidence="8">
    <location>
        <begin position="184"/>
        <end position="201"/>
    </location>
</feature>
<dbReference type="EMBL" id="KV454215">
    <property type="protein sequence ID" value="ODQ56900.1"/>
    <property type="molecule type" value="Genomic_DNA"/>
</dbReference>
<evidence type="ECO:0000313" key="11">
    <source>
        <dbReference type="Proteomes" id="UP000094112"/>
    </source>
</evidence>
<evidence type="ECO:0000256" key="7">
    <source>
        <dbReference type="ARBA" id="ARBA00023177"/>
    </source>
</evidence>
<keyword evidence="3" id="KW-0813">Transport</keyword>
<comment type="subcellular location">
    <subcellularLocation>
        <location evidence="1">Membrane</location>
        <topology evidence="1">Multi-pass membrane protein</topology>
    </subcellularLocation>
</comment>
<dbReference type="GO" id="GO:0015200">
    <property type="term" value="F:methylammonium transmembrane transporter activity"/>
    <property type="evidence" value="ECO:0007669"/>
    <property type="project" value="EnsemblFungi"/>
</dbReference>
<evidence type="ECO:0000256" key="8">
    <source>
        <dbReference type="SAM" id="Phobius"/>
    </source>
</evidence>
<dbReference type="SUPFAM" id="SSF111352">
    <property type="entry name" value="Ammonium transporter"/>
    <property type="match status" value="1"/>
</dbReference>
<dbReference type="InterPro" id="IPR001905">
    <property type="entry name" value="Ammonium_transpt"/>
</dbReference>
<dbReference type="GeneID" id="30203880"/>
<dbReference type="STRING" id="683960.A0A1E3NV36"/>
<keyword evidence="6 8" id="KW-0472">Membrane</keyword>
<reference evidence="10 11" key="1">
    <citation type="journal article" date="2016" name="Proc. Natl. Acad. Sci. U.S.A.">
        <title>Comparative genomics of biotechnologically important yeasts.</title>
        <authorList>
            <person name="Riley R."/>
            <person name="Haridas S."/>
            <person name="Wolfe K.H."/>
            <person name="Lopes M.R."/>
            <person name="Hittinger C.T."/>
            <person name="Goeker M."/>
            <person name="Salamov A.A."/>
            <person name="Wisecaver J.H."/>
            <person name="Long T.M."/>
            <person name="Calvey C.H."/>
            <person name="Aerts A.L."/>
            <person name="Barry K.W."/>
            <person name="Choi C."/>
            <person name="Clum A."/>
            <person name="Coughlan A.Y."/>
            <person name="Deshpande S."/>
            <person name="Douglass A.P."/>
            <person name="Hanson S.J."/>
            <person name="Klenk H.-P."/>
            <person name="LaButti K.M."/>
            <person name="Lapidus A."/>
            <person name="Lindquist E.A."/>
            <person name="Lipzen A.M."/>
            <person name="Meier-Kolthoff J.P."/>
            <person name="Ohm R.A."/>
            <person name="Otillar R.P."/>
            <person name="Pangilinan J.L."/>
            <person name="Peng Y."/>
            <person name="Rokas A."/>
            <person name="Rosa C.A."/>
            <person name="Scheuner C."/>
            <person name="Sibirny A.A."/>
            <person name="Slot J.C."/>
            <person name="Stielow J.B."/>
            <person name="Sun H."/>
            <person name="Kurtzman C.P."/>
            <person name="Blackwell M."/>
            <person name="Grigoriev I.V."/>
            <person name="Jeffries T.W."/>
        </authorList>
    </citation>
    <scope>NUCLEOTIDE SEQUENCE [LARGE SCALE GENOMIC DNA]</scope>
    <source>
        <strain evidence="11">ATCC 58044 / CBS 1984 / NCYC 433 / NRRL Y-366-8</strain>
    </source>
</reference>
<evidence type="ECO:0000256" key="5">
    <source>
        <dbReference type="ARBA" id="ARBA00022989"/>
    </source>
</evidence>
<dbReference type="AlphaFoldDB" id="A0A1E3NV36"/>
<keyword evidence="7" id="KW-0924">Ammonia transport</keyword>
<proteinExistence type="inferred from homology"/>
<feature type="transmembrane region" description="Helical" evidence="8">
    <location>
        <begin position="285"/>
        <end position="311"/>
    </location>
</feature>
<dbReference type="OrthoDB" id="534912at2759"/>
<feature type="transmembrane region" description="Helical" evidence="8">
    <location>
        <begin position="144"/>
        <end position="164"/>
    </location>
</feature>
<evidence type="ECO:0000256" key="2">
    <source>
        <dbReference type="ARBA" id="ARBA00005887"/>
    </source>
</evidence>
<name>A0A1E3NV36_WICAA</name>
<keyword evidence="5 8" id="KW-1133">Transmembrane helix</keyword>
<dbReference type="PROSITE" id="PS01219">
    <property type="entry name" value="AMMONIUM_TRANSP"/>
    <property type="match status" value="1"/>
</dbReference>
<dbReference type="GO" id="GO:0005886">
    <property type="term" value="C:plasma membrane"/>
    <property type="evidence" value="ECO:0007669"/>
    <property type="project" value="TreeGrafter"/>
</dbReference>
<dbReference type="Pfam" id="PF00909">
    <property type="entry name" value="Ammonium_transp"/>
    <property type="match status" value="1"/>
</dbReference>
<feature type="transmembrane region" description="Helical" evidence="8">
    <location>
        <begin position="111"/>
        <end position="132"/>
    </location>
</feature>
<evidence type="ECO:0000259" key="9">
    <source>
        <dbReference type="Pfam" id="PF00909"/>
    </source>
</evidence>
<dbReference type="GO" id="GO:0140157">
    <property type="term" value="P:ammonium import across plasma membrane"/>
    <property type="evidence" value="ECO:0007669"/>
    <property type="project" value="EnsemblFungi"/>
</dbReference>